<proteinExistence type="inferred from homology"/>
<gene>
    <name evidence="4" type="primary">agd31B</name>
    <name evidence="4" type="ORF">SNAT2548_LOCUS18959</name>
</gene>
<dbReference type="GO" id="GO:0005975">
    <property type="term" value="P:carbohydrate metabolic process"/>
    <property type="evidence" value="ECO:0007669"/>
    <property type="project" value="InterPro"/>
</dbReference>
<evidence type="ECO:0000313" key="5">
    <source>
        <dbReference type="Proteomes" id="UP000604046"/>
    </source>
</evidence>
<name>A0A812PQV3_9DINO</name>
<keyword evidence="2" id="KW-0326">Glycosidase</keyword>
<sequence length="310" mass="34919">MNYRVAQWWGWKDRAYIEDTMQRFRDGFFPIDAVIIDFEWFTNETDYDYPPDTGKSYYEDFGFNEVLFPEPQYQLSDYNDRFHIKVAGIRKPRIGNTATIADARKKGWLLKNCEPGGGYPPIAPGYACGRGLNYSLPEVRDWYADQLQPLLDAGMAFWWNDEGESDYFTFHYWNEAQRQALQKWQLSERFFSVNRAFSPGMARLGATVWTGDVFANWATLEGTPGTMLKWILAGAPYVSCDSGGDTLAVGSVAAAAGNANGSRLMLALQLACAVFPAIRFWACLAYNAQDESAAVCTVIRVLAAHNQDAS</sequence>
<keyword evidence="5" id="KW-1185">Reference proteome</keyword>
<dbReference type="Gene3D" id="3.20.20.80">
    <property type="entry name" value="Glycosidases"/>
    <property type="match status" value="1"/>
</dbReference>
<evidence type="ECO:0000256" key="2">
    <source>
        <dbReference type="RuleBase" id="RU361185"/>
    </source>
</evidence>
<accession>A0A812PQV3</accession>
<dbReference type="OrthoDB" id="437168at2759"/>
<feature type="domain" description="Glycoside hydrolase family 31 TIM barrel" evidence="3">
    <location>
        <begin position="4"/>
        <end position="244"/>
    </location>
</feature>
<comment type="caution">
    <text evidence="4">The sequence shown here is derived from an EMBL/GenBank/DDBJ whole genome shotgun (WGS) entry which is preliminary data.</text>
</comment>
<dbReference type="AlphaFoldDB" id="A0A812PQV3"/>
<evidence type="ECO:0000256" key="1">
    <source>
        <dbReference type="ARBA" id="ARBA00007806"/>
    </source>
</evidence>
<protein>
    <submittedName>
        <fullName evidence="4">Agd31B protein</fullName>
    </submittedName>
</protein>
<evidence type="ECO:0000259" key="3">
    <source>
        <dbReference type="Pfam" id="PF01055"/>
    </source>
</evidence>
<organism evidence="4 5">
    <name type="scientific">Symbiodinium natans</name>
    <dbReference type="NCBI Taxonomy" id="878477"/>
    <lineage>
        <taxon>Eukaryota</taxon>
        <taxon>Sar</taxon>
        <taxon>Alveolata</taxon>
        <taxon>Dinophyceae</taxon>
        <taxon>Suessiales</taxon>
        <taxon>Symbiodiniaceae</taxon>
        <taxon>Symbiodinium</taxon>
    </lineage>
</organism>
<evidence type="ECO:0000313" key="4">
    <source>
        <dbReference type="EMBL" id="CAE7356213.1"/>
    </source>
</evidence>
<comment type="similarity">
    <text evidence="1 2">Belongs to the glycosyl hydrolase 31 family.</text>
</comment>
<dbReference type="InterPro" id="IPR017853">
    <property type="entry name" value="GH"/>
</dbReference>
<dbReference type="InterPro" id="IPR000322">
    <property type="entry name" value="Glyco_hydro_31_TIM"/>
</dbReference>
<dbReference type="EMBL" id="CAJNDS010002160">
    <property type="protein sequence ID" value="CAE7356213.1"/>
    <property type="molecule type" value="Genomic_DNA"/>
</dbReference>
<dbReference type="InterPro" id="IPR051816">
    <property type="entry name" value="Glycosyl_Hydrolase_31"/>
</dbReference>
<reference evidence="4" key="1">
    <citation type="submission" date="2021-02" db="EMBL/GenBank/DDBJ databases">
        <authorList>
            <person name="Dougan E. K."/>
            <person name="Rhodes N."/>
            <person name="Thang M."/>
            <person name="Chan C."/>
        </authorList>
    </citation>
    <scope>NUCLEOTIDE SEQUENCE</scope>
</reference>
<dbReference type="PANTHER" id="PTHR43863">
    <property type="entry name" value="HYDROLASE, PUTATIVE (AFU_ORTHOLOGUE AFUA_1G03140)-RELATED"/>
    <property type="match status" value="1"/>
</dbReference>
<dbReference type="SUPFAM" id="SSF51445">
    <property type="entry name" value="(Trans)glycosidases"/>
    <property type="match status" value="1"/>
</dbReference>
<dbReference type="GO" id="GO:0004553">
    <property type="term" value="F:hydrolase activity, hydrolyzing O-glycosyl compounds"/>
    <property type="evidence" value="ECO:0007669"/>
    <property type="project" value="InterPro"/>
</dbReference>
<dbReference type="PANTHER" id="PTHR43863:SF2">
    <property type="entry name" value="MALTASE-GLUCOAMYLASE"/>
    <property type="match status" value="1"/>
</dbReference>
<dbReference type="Pfam" id="PF01055">
    <property type="entry name" value="Glyco_hydro_31_2nd"/>
    <property type="match status" value="1"/>
</dbReference>
<keyword evidence="2" id="KW-0378">Hydrolase</keyword>
<dbReference type="Proteomes" id="UP000604046">
    <property type="component" value="Unassembled WGS sequence"/>
</dbReference>